<dbReference type="EMBL" id="SACK01000001">
    <property type="protein sequence ID" value="RVU02447.1"/>
    <property type="molecule type" value="Genomic_DNA"/>
</dbReference>
<dbReference type="Pfam" id="PF00072">
    <property type="entry name" value="Response_reg"/>
    <property type="match status" value="1"/>
</dbReference>
<proteinExistence type="predicted"/>
<feature type="domain" description="HTH luxR-type" evidence="4">
    <location>
        <begin position="148"/>
        <end position="213"/>
    </location>
</feature>
<dbReference type="InterPro" id="IPR011006">
    <property type="entry name" value="CheY-like_superfamily"/>
</dbReference>
<accession>A0A437MXS1</accession>
<dbReference type="Proteomes" id="UP000282759">
    <property type="component" value="Unassembled WGS sequence"/>
</dbReference>
<evidence type="ECO:0000259" key="4">
    <source>
        <dbReference type="PROSITE" id="PS50043"/>
    </source>
</evidence>
<dbReference type="SMART" id="SM00448">
    <property type="entry name" value="REC"/>
    <property type="match status" value="1"/>
</dbReference>
<dbReference type="Gene3D" id="3.40.50.2300">
    <property type="match status" value="1"/>
</dbReference>
<dbReference type="GO" id="GO:0000160">
    <property type="term" value="P:phosphorelay signal transduction system"/>
    <property type="evidence" value="ECO:0007669"/>
    <property type="project" value="InterPro"/>
</dbReference>
<dbReference type="GO" id="GO:0003677">
    <property type="term" value="F:DNA binding"/>
    <property type="evidence" value="ECO:0007669"/>
    <property type="project" value="UniProtKB-KW"/>
</dbReference>
<dbReference type="InterPro" id="IPR039420">
    <property type="entry name" value="WalR-like"/>
</dbReference>
<dbReference type="InterPro" id="IPR001789">
    <property type="entry name" value="Sig_transdc_resp-reg_receiver"/>
</dbReference>
<dbReference type="InterPro" id="IPR000792">
    <property type="entry name" value="Tscrpt_reg_LuxR_C"/>
</dbReference>
<dbReference type="GO" id="GO:0006355">
    <property type="term" value="P:regulation of DNA-templated transcription"/>
    <property type="evidence" value="ECO:0007669"/>
    <property type="project" value="InterPro"/>
</dbReference>
<feature type="modified residue" description="4-aspartylphosphate" evidence="3">
    <location>
        <position position="55"/>
    </location>
</feature>
<keyword evidence="1 3" id="KW-0597">Phosphoprotein</keyword>
<dbReference type="Pfam" id="PF00196">
    <property type="entry name" value="GerE"/>
    <property type="match status" value="1"/>
</dbReference>
<evidence type="ECO:0000256" key="1">
    <source>
        <dbReference type="ARBA" id="ARBA00022553"/>
    </source>
</evidence>
<dbReference type="CDD" id="cd06170">
    <property type="entry name" value="LuxR_C_like"/>
    <property type="match status" value="1"/>
</dbReference>
<gene>
    <name evidence="6" type="ORF">EOD41_00470</name>
</gene>
<dbReference type="InterPro" id="IPR058245">
    <property type="entry name" value="NreC/VraR/RcsB-like_REC"/>
</dbReference>
<feature type="domain" description="Response regulatory" evidence="5">
    <location>
        <begin position="3"/>
        <end position="120"/>
    </location>
</feature>
<evidence type="ECO:0000256" key="3">
    <source>
        <dbReference type="PROSITE-ProRule" id="PRU00169"/>
    </source>
</evidence>
<keyword evidence="2" id="KW-0238">DNA-binding</keyword>
<evidence type="ECO:0000313" key="6">
    <source>
        <dbReference type="EMBL" id="RVU02447.1"/>
    </source>
</evidence>
<dbReference type="OrthoDB" id="9797341at2"/>
<dbReference type="SUPFAM" id="SSF52172">
    <property type="entry name" value="CheY-like"/>
    <property type="match status" value="1"/>
</dbReference>
<comment type="caution">
    <text evidence="6">The sequence shown here is derived from an EMBL/GenBank/DDBJ whole genome shotgun (WGS) entry which is preliminary data.</text>
</comment>
<organism evidence="6 7">
    <name type="scientific">Mucilaginibacter limnophilus</name>
    <dbReference type="NCBI Taxonomy" id="1932778"/>
    <lineage>
        <taxon>Bacteria</taxon>
        <taxon>Pseudomonadati</taxon>
        <taxon>Bacteroidota</taxon>
        <taxon>Sphingobacteriia</taxon>
        <taxon>Sphingobacteriales</taxon>
        <taxon>Sphingobacteriaceae</taxon>
        <taxon>Mucilaginibacter</taxon>
    </lineage>
</organism>
<dbReference type="CDD" id="cd17535">
    <property type="entry name" value="REC_NarL-like"/>
    <property type="match status" value="1"/>
</dbReference>
<protein>
    <submittedName>
        <fullName evidence="6">Response regulator transcription factor</fullName>
    </submittedName>
</protein>
<evidence type="ECO:0000256" key="2">
    <source>
        <dbReference type="ARBA" id="ARBA00023125"/>
    </source>
</evidence>
<dbReference type="SMART" id="SM00421">
    <property type="entry name" value="HTH_LUXR"/>
    <property type="match status" value="1"/>
</dbReference>
<keyword evidence="7" id="KW-1185">Reference proteome</keyword>
<name>A0A437MXS1_9SPHI</name>
<dbReference type="PRINTS" id="PR00038">
    <property type="entry name" value="HTHLUXR"/>
</dbReference>
<dbReference type="PROSITE" id="PS50043">
    <property type="entry name" value="HTH_LUXR_2"/>
    <property type="match status" value="1"/>
</dbReference>
<dbReference type="PROSITE" id="PS50110">
    <property type="entry name" value="RESPONSE_REGULATORY"/>
    <property type="match status" value="1"/>
</dbReference>
<dbReference type="AlphaFoldDB" id="A0A437MXS1"/>
<dbReference type="PANTHER" id="PTHR43214:SF43">
    <property type="entry name" value="TWO-COMPONENT RESPONSE REGULATOR"/>
    <property type="match status" value="1"/>
</dbReference>
<sequence length="216" mass="24331">MINILLAEDHNVVRNGIKSLLEKQTNLNVTGEAVNATETIQLLKSGTEVDILLTDINMPGSNGFELSEQVKLLYPDIKIVVLTMLDSEKHVIKAFKSGASGYLLKNVTAEEMLFAIQHVYTNARYLCIELSLRLLDRLLYLPNVPEFDNNHHVEFSERELEALELIAQGLTNEEIASKLFTSKRTVEGYRKNMLQKTGTANTAALIRYAIRNKIIN</sequence>
<reference evidence="6 7" key="1">
    <citation type="submission" date="2019-01" db="EMBL/GenBank/DDBJ databases">
        <authorList>
            <person name="Chen W.-M."/>
        </authorList>
    </citation>
    <scope>NUCLEOTIDE SEQUENCE [LARGE SCALE GENOMIC DNA]</scope>
    <source>
        <strain evidence="6 7">YBJ-36</strain>
    </source>
</reference>
<dbReference type="RefSeq" id="WP_127702823.1">
    <property type="nucleotide sequence ID" value="NZ_SACK01000001.1"/>
</dbReference>
<evidence type="ECO:0000313" key="7">
    <source>
        <dbReference type="Proteomes" id="UP000282759"/>
    </source>
</evidence>
<evidence type="ECO:0000259" key="5">
    <source>
        <dbReference type="PROSITE" id="PS50110"/>
    </source>
</evidence>
<dbReference type="PANTHER" id="PTHR43214">
    <property type="entry name" value="TWO-COMPONENT RESPONSE REGULATOR"/>
    <property type="match status" value="1"/>
</dbReference>